<dbReference type="Pfam" id="PF26059">
    <property type="entry name" value="DUF8020"/>
    <property type="match status" value="1"/>
</dbReference>
<evidence type="ECO:0000256" key="2">
    <source>
        <dbReference type="SAM" id="SignalP"/>
    </source>
</evidence>
<feature type="transmembrane region" description="Helical" evidence="1">
    <location>
        <begin position="167"/>
        <end position="192"/>
    </location>
</feature>
<evidence type="ECO:0000313" key="4">
    <source>
        <dbReference type="EMBL" id="RMI30358.1"/>
    </source>
</evidence>
<proteinExistence type="predicted"/>
<reference evidence="4 5" key="1">
    <citation type="submission" date="2018-10" db="EMBL/GenBank/DDBJ databases">
        <title>Isolation from cow dung.</title>
        <authorList>
            <person name="Ling L."/>
        </authorList>
    </citation>
    <scope>NUCLEOTIDE SEQUENCE [LARGE SCALE GENOMIC DNA]</scope>
    <source>
        <strain evidence="4 5">NEAU-LL90</strain>
    </source>
</reference>
<protein>
    <recommendedName>
        <fullName evidence="3">DUF8020 domain-containing protein</fullName>
    </recommendedName>
</protein>
<organism evidence="4 5">
    <name type="scientific">Nocardia stercoris</name>
    <dbReference type="NCBI Taxonomy" id="2483361"/>
    <lineage>
        <taxon>Bacteria</taxon>
        <taxon>Bacillati</taxon>
        <taxon>Actinomycetota</taxon>
        <taxon>Actinomycetes</taxon>
        <taxon>Mycobacteriales</taxon>
        <taxon>Nocardiaceae</taxon>
        <taxon>Nocardia</taxon>
    </lineage>
</organism>
<keyword evidence="1" id="KW-0812">Transmembrane</keyword>
<dbReference type="EMBL" id="RFFH01000010">
    <property type="protein sequence ID" value="RMI30358.1"/>
    <property type="molecule type" value="Genomic_DNA"/>
</dbReference>
<evidence type="ECO:0000259" key="3">
    <source>
        <dbReference type="Pfam" id="PF26059"/>
    </source>
</evidence>
<dbReference type="RefSeq" id="WP_122190026.1">
    <property type="nucleotide sequence ID" value="NZ_RFFH01000010.1"/>
</dbReference>
<dbReference type="InterPro" id="IPR058333">
    <property type="entry name" value="DUF8020"/>
</dbReference>
<comment type="caution">
    <text evidence="4">The sequence shown here is derived from an EMBL/GenBank/DDBJ whole genome shotgun (WGS) entry which is preliminary data.</text>
</comment>
<evidence type="ECO:0000256" key="1">
    <source>
        <dbReference type="SAM" id="Phobius"/>
    </source>
</evidence>
<sequence length="193" mass="19517">MKISKLVATALLATSATAITTVTAYAQDFPADPQAAPSSFHGSEAGMSYTTALDPAGGRVVATLDEGRFTLADDGDSVIVTDPAGTVMATVPLAVQVAGQPYALRPSIENDGRTMALAPIGAPLLDPAALDRAQLHYADEAADLARHQYNAGVGALIGLGVGLLAGVWFFFVGAIPGAVIGAGIGALIGWFLP</sequence>
<keyword evidence="5" id="KW-1185">Reference proteome</keyword>
<feature type="chain" id="PRO_5018171488" description="DUF8020 domain-containing protein" evidence="2">
    <location>
        <begin position="27"/>
        <end position="193"/>
    </location>
</feature>
<name>A0A3M2L747_9NOCA</name>
<gene>
    <name evidence="4" type="ORF">EBN03_22190</name>
</gene>
<keyword evidence="2" id="KW-0732">Signal</keyword>
<dbReference type="Proteomes" id="UP000279275">
    <property type="component" value="Unassembled WGS sequence"/>
</dbReference>
<evidence type="ECO:0000313" key="5">
    <source>
        <dbReference type="Proteomes" id="UP000279275"/>
    </source>
</evidence>
<accession>A0A3M2L747</accession>
<feature type="signal peptide" evidence="2">
    <location>
        <begin position="1"/>
        <end position="26"/>
    </location>
</feature>
<keyword evidence="1" id="KW-1133">Transmembrane helix</keyword>
<feature type="domain" description="DUF8020" evidence="3">
    <location>
        <begin position="47"/>
        <end position="119"/>
    </location>
</feature>
<dbReference type="OrthoDB" id="4556203at2"/>
<dbReference type="AlphaFoldDB" id="A0A3M2L747"/>
<keyword evidence="1" id="KW-0472">Membrane</keyword>